<dbReference type="AlphaFoldDB" id="A0A4R2L5S5"/>
<accession>A0A4R2L5S5</accession>
<dbReference type="PANTHER" id="PTHR41324:SF1">
    <property type="entry name" value="DUF2232 DOMAIN-CONTAINING PROTEIN"/>
    <property type="match status" value="1"/>
</dbReference>
<gene>
    <name evidence="2" type="ORF">EV214_10587</name>
</gene>
<name>A0A4R2L5S5_9FIRM</name>
<sequence length="316" mass="35411">MDMQEKKRAIVEAVLVVVLMSIFTIVGVYIPVLTLFILFIPTSFIILGKRYGTGFAILSVVAWGVITGGVLGIYSMFFVGVFGMTAIVIVYMMNKGYSAQKVLGAGTLTSLISILLAIGSASKTFGVDVIEQMSETFAQSMNMQIKMYETIGIEPYKLELLKKTIVSGVELVIMSIPAEIIIVSTFFAYMNYRFAMGILKKIDKKIEPLPPLRRLRLPKNIIMGTILIMILTTVTQYFGFANYQSLVLNIFLIVQLVYFLQGFAVISHFLYVFRMNTLLRILIYTLFVFNGSGMFIMAVIGFIDAMINLRKLKTEN</sequence>
<comment type="caution">
    <text evidence="2">The sequence shown here is derived from an EMBL/GenBank/DDBJ whole genome shotgun (WGS) entry which is preliminary data.</text>
</comment>
<organism evidence="2 3">
    <name type="scientific">Marinisporobacter balticus</name>
    <dbReference type="NCBI Taxonomy" id="2018667"/>
    <lineage>
        <taxon>Bacteria</taxon>
        <taxon>Bacillati</taxon>
        <taxon>Bacillota</taxon>
        <taxon>Clostridia</taxon>
        <taxon>Peptostreptococcales</taxon>
        <taxon>Thermotaleaceae</taxon>
        <taxon>Marinisporobacter</taxon>
    </lineage>
</organism>
<feature type="transmembrane region" description="Helical" evidence="1">
    <location>
        <begin position="221"/>
        <end position="240"/>
    </location>
</feature>
<evidence type="ECO:0000313" key="3">
    <source>
        <dbReference type="Proteomes" id="UP000294919"/>
    </source>
</evidence>
<dbReference type="EMBL" id="SLWV01000005">
    <property type="protein sequence ID" value="TCO77988.1"/>
    <property type="molecule type" value="Genomic_DNA"/>
</dbReference>
<dbReference type="Proteomes" id="UP000294919">
    <property type="component" value="Unassembled WGS sequence"/>
</dbReference>
<keyword evidence="1" id="KW-1133">Transmembrane helix</keyword>
<feature type="transmembrane region" description="Helical" evidence="1">
    <location>
        <begin position="102"/>
        <end position="121"/>
    </location>
</feature>
<feature type="transmembrane region" description="Helical" evidence="1">
    <location>
        <begin position="60"/>
        <end position="90"/>
    </location>
</feature>
<protein>
    <submittedName>
        <fullName evidence="2">Uncharacterized protein YybS (DUF2232 family)</fullName>
    </submittedName>
</protein>
<proteinExistence type="predicted"/>
<evidence type="ECO:0000256" key="1">
    <source>
        <dbReference type="SAM" id="Phobius"/>
    </source>
</evidence>
<keyword evidence="3" id="KW-1185">Reference proteome</keyword>
<keyword evidence="1" id="KW-0812">Transmembrane</keyword>
<feature type="transmembrane region" description="Helical" evidence="1">
    <location>
        <begin position="171"/>
        <end position="192"/>
    </location>
</feature>
<dbReference type="OrthoDB" id="1950201at2"/>
<evidence type="ECO:0000313" key="2">
    <source>
        <dbReference type="EMBL" id="TCO77988.1"/>
    </source>
</evidence>
<feature type="transmembrane region" description="Helical" evidence="1">
    <location>
        <begin position="246"/>
        <end position="269"/>
    </location>
</feature>
<dbReference type="PANTHER" id="PTHR41324">
    <property type="entry name" value="MEMBRANE PROTEIN-RELATED"/>
    <property type="match status" value="1"/>
</dbReference>
<dbReference type="InterPro" id="IPR018710">
    <property type="entry name" value="DUF2232"/>
</dbReference>
<dbReference type="Pfam" id="PF09991">
    <property type="entry name" value="DUF2232"/>
    <property type="match status" value="1"/>
</dbReference>
<feature type="transmembrane region" description="Helical" evidence="1">
    <location>
        <begin position="12"/>
        <end position="40"/>
    </location>
</feature>
<feature type="transmembrane region" description="Helical" evidence="1">
    <location>
        <begin position="281"/>
        <end position="303"/>
    </location>
</feature>
<reference evidence="2 3" key="1">
    <citation type="submission" date="2019-03" db="EMBL/GenBank/DDBJ databases">
        <title>Genomic Encyclopedia of Type Strains, Phase IV (KMG-IV): sequencing the most valuable type-strain genomes for metagenomic binning, comparative biology and taxonomic classification.</title>
        <authorList>
            <person name="Goeker M."/>
        </authorList>
    </citation>
    <scope>NUCLEOTIDE SEQUENCE [LARGE SCALE GENOMIC DNA]</scope>
    <source>
        <strain evidence="2 3">DSM 102940</strain>
    </source>
</reference>
<keyword evidence="1" id="KW-0472">Membrane</keyword>